<feature type="transmembrane region" description="Helical" evidence="1">
    <location>
        <begin position="111"/>
        <end position="133"/>
    </location>
</feature>
<feature type="transmembrane region" description="Helical" evidence="1">
    <location>
        <begin position="263"/>
        <end position="282"/>
    </location>
</feature>
<comment type="caution">
    <text evidence="2">The sequence shown here is derived from an EMBL/GenBank/DDBJ whole genome shotgun (WGS) entry which is preliminary data.</text>
</comment>
<evidence type="ECO:0000256" key="1">
    <source>
        <dbReference type="SAM" id="Phobius"/>
    </source>
</evidence>
<evidence type="ECO:0000313" key="2">
    <source>
        <dbReference type="EMBL" id="MZQ89523.1"/>
    </source>
</evidence>
<dbReference type="AlphaFoldDB" id="A0A6L8VH21"/>
<feature type="transmembrane region" description="Helical" evidence="1">
    <location>
        <begin position="63"/>
        <end position="81"/>
    </location>
</feature>
<name>A0A6L8VH21_9RHOB</name>
<dbReference type="EMBL" id="WWNR01000006">
    <property type="protein sequence ID" value="MZQ89523.1"/>
    <property type="molecule type" value="Genomic_DNA"/>
</dbReference>
<feature type="transmembrane region" description="Helical" evidence="1">
    <location>
        <begin position="311"/>
        <end position="330"/>
    </location>
</feature>
<feature type="transmembrane region" description="Helical" evidence="1">
    <location>
        <begin position="139"/>
        <end position="156"/>
    </location>
</feature>
<gene>
    <name evidence="2" type="ORF">GS660_10515</name>
</gene>
<dbReference type="Proteomes" id="UP000477083">
    <property type="component" value="Unassembled WGS sequence"/>
</dbReference>
<evidence type="ECO:0000313" key="3">
    <source>
        <dbReference type="Proteomes" id="UP000477083"/>
    </source>
</evidence>
<protein>
    <recommendedName>
        <fullName evidence="4">DUF2157 domain-containing protein</fullName>
    </recommendedName>
</protein>
<organism evidence="2 3">
    <name type="scientific">Frigidibacter albus</name>
    <dbReference type="NCBI Taxonomy" id="1465486"/>
    <lineage>
        <taxon>Bacteria</taxon>
        <taxon>Pseudomonadati</taxon>
        <taxon>Pseudomonadota</taxon>
        <taxon>Alphaproteobacteria</taxon>
        <taxon>Rhodobacterales</taxon>
        <taxon>Paracoccaceae</taxon>
        <taxon>Frigidibacter</taxon>
    </lineage>
</organism>
<keyword evidence="1" id="KW-1133">Transmembrane helix</keyword>
<accession>A0A6L8VH21</accession>
<keyword evidence="1" id="KW-0812">Transmembrane</keyword>
<dbReference type="RefSeq" id="WP_161656895.1">
    <property type="nucleotide sequence ID" value="NZ_BMGW01000006.1"/>
</dbReference>
<feature type="transmembrane region" description="Helical" evidence="1">
    <location>
        <begin position="163"/>
        <end position="184"/>
    </location>
</feature>
<keyword evidence="3" id="KW-1185">Reference proteome</keyword>
<feature type="transmembrane region" description="Helical" evidence="1">
    <location>
        <begin position="287"/>
        <end position="305"/>
    </location>
</feature>
<dbReference type="OrthoDB" id="9770600at2"/>
<proteinExistence type="predicted"/>
<reference evidence="2 3" key="1">
    <citation type="submission" date="2020-01" db="EMBL/GenBank/DDBJ databases">
        <title>Frigidibacter albus SP32T (=CGMCC 1.13995T).</title>
        <authorList>
            <person name="Liao X."/>
        </authorList>
    </citation>
    <scope>NUCLEOTIDE SEQUENCE [LARGE SCALE GENOMIC DNA]</scope>
    <source>
        <strain evidence="2 3">SP32</strain>
    </source>
</reference>
<feature type="transmembrane region" description="Helical" evidence="1">
    <location>
        <begin position="234"/>
        <end position="257"/>
    </location>
</feature>
<keyword evidence="1" id="KW-0472">Membrane</keyword>
<sequence>MSPAVTDAPGFTRDDLRAGVAAGLLTEPQAASLLALAQARHGARSTLPEEDEPFELFRGFAEIFISVGLVLLLSGVIGISALFGSPLLLMAVTAGACWMLARYFTLRRRMVLPSIVLVCGFAAAIAAVAGWLVGPEGTGGGLLTCALIAAGLALWYRVFRLPFTMFLLGLTGLAAVVIVTDSIAPDAALHGWQAMFDLRAGSGLALGTLAFGLAAFAGGMWFDSRDPHRLGRHAASGFWLHLLAAPALVNTVALTFYNMGPGTGYVLLALALGLIAMLALVIDRRSFLTAGIGYLAFLITLVARQGGELDWPWVVLILGAVITGLGATWTDLRARLMRALPGFPGKRRLPPYLETP</sequence>
<feature type="transmembrane region" description="Helical" evidence="1">
    <location>
        <begin position="204"/>
        <end position="222"/>
    </location>
</feature>
<evidence type="ECO:0008006" key="4">
    <source>
        <dbReference type="Google" id="ProtNLM"/>
    </source>
</evidence>